<feature type="compositionally biased region" description="Basic and acidic residues" evidence="2">
    <location>
        <begin position="97"/>
        <end position="118"/>
    </location>
</feature>
<reference evidence="3 4" key="1">
    <citation type="journal article" date="2019" name="Environ. Microbiol.">
        <title>At the nexus of three kingdoms: the genome of the mycorrhizal fungus Gigaspora margarita provides insights into plant, endobacterial and fungal interactions.</title>
        <authorList>
            <person name="Venice F."/>
            <person name="Ghignone S."/>
            <person name="Salvioli di Fossalunga A."/>
            <person name="Amselem J."/>
            <person name="Novero M."/>
            <person name="Xianan X."/>
            <person name="Sedzielewska Toro K."/>
            <person name="Morin E."/>
            <person name="Lipzen A."/>
            <person name="Grigoriev I.V."/>
            <person name="Henrissat B."/>
            <person name="Martin F.M."/>
            <person name="Bonfante P."/>
        </authorList>
    </citation>
    <scope>NUCLEOTIDE SEQUENCE [LARGE SCALE GENOMIC DNA]</scope>
    <source>
        <strain evidence="3 4">BEG34</strain>
    </source>
</reference>
<name>A0A8H3WX09_GIGMA</name>
<sequence length="694" mass="79509">MTSPVEVIQYQEVTNTKFLKDGLYPHAEEIDEENQSVSSGSSEHLQNNNISPSIEEKKNDALTISDDLSAQRQLTEDKEKSQQEHKKTNSLIRRLTGKKDGKNTELEKTGQEEKKSEGLVRTLSEMFTHKSKSEKEKEKRKNGADNDRRRPSHKRSNDNSETNSKNRRSFVFFSDNEDEVMEQQTRKNRRAISNDFPNSDNEDEKSKNKQKKRLSLNLDKFLRHDDNKHKNFNNNDITDMFLPEVNNSTIRTYKGRHDSSDSNRTSIATILDSSIQTESPILQTVPSTPLTPGIANPISEDFPEVKVGSDEFNDEFSYSSANSVNEDRSINEQQQKSRPISQISSSSIKSEKYEDYNNQVETDVNDDSKSDRNVHDEITDNIIKVPVNIKLTVTNEDLTSSTNFSHYQEKPSIVITVPQTPAKLPVTPGFVGEEIKHDYLSYNIEQDRELENNIIPNGQIYHVEETSQILSPVSQDTEKQIDITRETSQIRQKLEDLQTTNESLIDVKKQLESFQVTNETLNNIKNQLESKVDEQPQQNSKLSSLEAIVTHQLELAERMEETMRRLETKVNQQKEELDSLLANRMEDTVQRLEYKLNEQNKELEGLKQILEQLQMVHPQQLLFEAEPDTQFSSSSSTEITLATQQNHYPRDTLVHTFVVKPLFNTLSISATIATSVLYAIYVRPVVGLVKVVRG</sequence>
<feature type="compositionally biased region" description="Polar residues" evidence="2">
    <location>
        <begin position="35"/>
        <end position="52"/>
    </location>
</feature>
<dbReference type="AlphaFoldDB" id="A0A8H3WX09"/>
<accession>A0A8H3WX09</accession>
<evidence type="ECO:0000313" key="4">
    <source>
        <dbReference type="Proteomes" id="UP000439903"/>
    </source>
</evidence>
<proteinExistence type="predicted"/>
<feature type="compositionally biased region" description="Basic and acidic residues" evidence="2">
    <location>
        <begin position="74"/>
        <end position="87"/>
    </location>
</feature>
<dbReference type="Proteomes" id="UP000439903">
    <property type="component" value="Unassembled WGS sequence"/>
</dbReference>
<feature type="compositionally biased region" description="Low complexity" evidence="2">
    <location>
        <begin position="333"/>
        <end position="348"/>
    </location>
</feature>
<evidence type="ECO:0000313" key="3">
    <source>
        <dbReference type="EMBL" id="KAF0361887.1"/>
    </source>
</evidence>
<dbReference type="EMBL" id="WTPW01002868">
    <property type="protein sequence ID" value="KAF0361887.1"/>
    <property type="molecule type" value="Genomic_DNA"/>
</dbReference>
<feature type="region of interest" description="Disordered" evidence="2">
    <location>
        <begin position="320"/>
        <end position="354"/>
    </location>
</feature>
<organism evidence="3 4">
    <name type="scientific">Gigaspora margarita</name>
    <dbReference type="NCBI Taxonomy" id="4874"/>
    <lineage>
        <taxon>Eukaryota</taxon>
        <taxon>Fungi</taxon>
        <taxon>Fungi incertae sedis</taxon>
        <taxon>Mucoromycota</taxon>
        <taxon>Glomeromycotina</taxon>
        <taxon>Glomeromycetes</taxon>
        <taxon>Diversisporales</taxon>
        <taxon>Gigasporaceae</taxon>
        <taxon>Gigaspora</taxon>
    </lineage>
</organism>
<dbReference type="OrthoDB" id="2405925at2759"/>
<keyword evidence="4" id="KW-1185">Reference proteome</keyword>
<feature type="region of interest" description="Disordered" evidence="2">
    <location>
        <begin position="24"/>
        <end position="215"/>
    </location>
</feature>
<evidence type="ECO:0000256" key="1">
    <source>
        <dbReference type="SAM" id="Coils"/>
    </source>
</evidence>
<keyword evidence="1" id="KW-0175">Coiled coil</keyword>
<feature type="coiled-coil region" evidence="1">
    <location>
        <begin position="511"/>
        <end position="616"/>
    </location>
</feature>
<comment type="caution">
    <text evidence="3">The sequence shown here is derived from an EMBL/GenBank/DDBJ whole genome shotgun (WGS) entry which is preliminary data.</text>
</comment>
<gene>
    <name evidence="3" type="ORF">F8M41_014091</name>
</gene>
<protein>
    <submittedName>
        <fullName evidence="3">Uncharacterized protein</fullName>
    </submittedName>
</protein>
<feature type="compositionally biased region" description="Basic and acidic residues" evidence="2">
    <location>
        <begin position="127"/>
        <end position="149"/>
    </location>
</feature>
<evidence type="ECO:0000256" key="2">
    <source>
        <dbReference type="SAM" id="MobiDB-lite"/>
    </source>
</evidence>